<evidence type="ECO:0000313" key="5">
    <source>
        <dbReference type="Proteomes" id="UP000008810"/>
    </source>
</evidence>
<dbReference type="HOGENOM" id="CLU_2416512_0_0_1"/>
<sequence>MKKEQAKERIKLLAIVLVFAMLTQGSAVRVVMGMVKTDNGGKHPVLGVGGGTTVDNHHTIPRDQYSSHGGEDAGGSTGADADTTNN</sequence>
<evidence type="ECO:0000256" key="2">
    <source>
        <dbReference type="SAM" id="SignalP"/>
    </source>
</evidence>
<reference evidence="3 4" key="1">
    <citation type="journal article" date="2010" name="Nature">
        <title>Genome sequencing and analysis of the model grass Brachypodium distachyon.</title>
        <authorList>
            <consortium name="International Brachypodium Initiative"/>
        </authorList>
    </citation>
    <scope>NUCLEOTIDE SEQUENCE [LARGE SCALE GENOMIC DNA]</scope>
    <source>
        <strain evidence="3 4">Bd21</strain>
    </source>
</reference>
<dbReference type="Gramene" id="KQJ81743">
    <property type="protein sequence ID" value="KQJ81743"/>
    <property type="gene ID" value="BRADI_5g02810v3"/>
</dbReference>
<dbReference type="Proteomes" id="UP000008810">
    <property type="component" value="Chromosome 5"/>
</dbReference>
<reference evidence="4" key="3">
    <citation type="submission" date="2018-08" db="UniProtKB">
        <authorList>
            <consortium name="EnsemblPlants"/>
        </authorList>
    </citation>
    <scope>IDENTIFICATION</scope>
    <source>
        <strain evidence="4">cv. Bd21</strain>
    </source>
</reference>
<name>I1IW18_BRADI</name>
<keyword evidence="5" id="KW-1185">Reference proteome</keyword>
<dbReference type="AlphaFoldDB" id="I1IW18"/>
<gene>
    <name evidence="3" type="ORF">BRADI_5g02810v3</name>
</gene>
<dbReference type="PANTHER" id="PTHR36040">
    <property type="entry name" value="OS04G0188500 PROTEIN"/>
    <property type="match status" value="1"/>
</dbReference>
<protein>
    <submittedName>
        <fullName evidence="3 4">Uncharacterized protein</fullName>
    </submittedName>
</protein>
<dbReference type="EMBL" id="CM000884">
    <property type="protein sequence ID" value="KQJ81743.1"/>
    <property type="molecule type" value="Genomic_DNA"/>
</dbReference>
<dbReference type="eggNOG" id="ENOG502R3MN">
    <property type="taxonomic scope" value="Eukaryota"/>
</dbReference>
<dbReference type="OrthoDB" id="683374at2759"/>
<feature type="region of interest" description="Disordered" evidence="1">
    <location>
        <begin position="39"/>
        <end position="86"/>
    </location>
</feature>
<evidence type="ECO:0000313" key="4">
    <source>
        <dbReference type="EnsemblPlants" id="KQJ81743"/>
    </source>
</evidence>
<dbReference type="EnsemblPlants" id="KQJ81743">
    <property type="protein sequence ID" value="KQJ81743"/>
    <property type="gene ID" value="BRADI_5g02810v3"/>
</dbReference>
<reference evidence="3" key="2">
    <citation type="submission" date="2017-06" db="EMBL/GenBank/DDBJ databases">
        <title>WGS assembly of Brachypodium distachyon.</title>
        <authorList>
            <consortium name="The International Brachypodium Initiative"/>
            <person name="Lucas S."/>
            <person name="Harmon-Smith M."/>
            <person name="Lail K."/>
            <person name="Tice H."/>
            <person name="Grimwood J."/>
            <person name="Bruce D."/>
            <person name="Barry K."/>
            <person name="Shu S."/>
            <person name="Lindquist E."/>
            <person name="Wang M."/>
            <person name="Pitluck S."/>
            <person name="Vogel J.P."/>
            <person name="Garvin D.F."/>
            <person name="Mockler T.C."/>
            <person name="Schmutz J."/>
            <person name="Rokhsar D."/>
            <person name="Bevan M.W."/>
        </authorList>
    </citation>
    <scope>NUCLEOTIDE SEQUENCE</scope>
    <source>
        <strain evidence="3">Bd21</strain>
    </source>
</reference>
<evidence type="ECO:0000313" key="3">
    <source>
        <dbReference type="EMBL" id="KQJ81743.1"/>
    </source>
</evidence>
<dbReference type="FunCoup" id="I1IW18">
    <property type="interactions" value="6"/>
</dbReference>
<keyword evidence="2" id="KW-0732">Signal</keyword>
<feature type="signal peptide" evidence="2">
    <location>
        <begin position="1"/>
        <end position="27"/>
    </location>
</feature>
<dbReference type="InParanoid" id="I1IW18"/>
<accession>I1IW18</accession>
<dbReference type="OMA" id="HHTIPRD"/>
<feature type="chain" id="PRO_5014095553" evidence="2">
    <location>
        <begin position="28"/>
        <end position="86"/>
    </location>
</feature>
<organism evidence="4">
    <name type="scientific">Brachypodium distachyon</name>
    <name type="common">Purple false brome</name>
    <name type="synonym">Trachynia distachya</name>
    <dbReference type="NCBI Taxonomy" id="15368"/>
    <lineage>
        <taxon>Eukaryota</taxon>
        <taxon>Viridiplantae</taxon>
        <taxon>Streptophyta</taxon>
        <taxon>Embryophyta</taxon>
        <taxon>Tracheophyta</taxon>
        <taxon>Spermatophyta</taxon>
        <taxon>Magnoliopsida</taxon>
        <taxon>Liliopsida</taxon>
        <taxon>Poales</taxon>
        <taxon>Poaceae</taxon>
        <taxon>BOP clade</taxon>
        <taxon>Pooideae</taxon>
        <taxon>Stipodae</taxon>
        <taxon>Brachypodieae</taxon>
        <taxon>Brachypodium</taxon>
    </lineage>
</organism>
<proteinExistence type="predicted"/>
<evidence type="ECO:0000256" key="1">
    <source>
        <dbReference type="SAM" id="MobiDB-lite"/>
    </source>
</evidence>
<dbReference type="PANTHER" id="PTHR36040:SF3">
    <property type="entry name" value="OS04G0188500 PROTEIN"/>
    <property type="match status" value="1"/>
</dbReference>